<organism evidence="1 2">
    <name type="scientific">Adiantum capillus-veneris</name>
    <name type="common">Maidenhair fern</name>
    <dbReference type="NCBI Taxonomy" id="13818"/>
    <lineage>
        <taxon>Eukaryota</taxon>
        <taxon>Viridiplantae</taxon>
        <taxon>Streptophyta</taxon>
        <taxon>Embryophyta</taxon>
        <taxon>Tracheophyta</taxon>
        <taxon>Polypodiopsida</taxon>
        <taxon>Polypodiidae</taxon>
        <taxon>Polypodiales</taxon>
        <taxon>Pteridineae</taxon>
        <taxon>Pteridaceae</taxon>
        <taxon>Vittarioideae</taxon>
        <taxon>Adiantum</taxon>
    </lineage>
</organism>
<proteinExistence type="predicted"/>
<protein>
    <submittedName>
        <fullName evidence="1">Uncharacterized protein</fullName>
    </submittedName>
</protein>
<name>A0A9D4UBH9_ADICA</name>
<reference evidence="1" key="1">
    <citation type="submission" date="2021-01" db="EMBL/GenBank/DDBJ databases">
        <title>Adiantum capillus-veneris genome.</title>
        <authorList>
            <person name="Fang Y."/>
            <person name="Liao Q."/>
        </authorList>
    </citation>
    <scope>NUCLEOTIDE SEQUENCE</scope>
    <source>
        <strain evidence="1">H3</strain>
        <tissue evidence="1">Leaf</tissue>
    </source>
</reference>
<gene>
    <name evidence="1" type="ORF">GOP47_0019420</name>
</gene>
<dbReference type="Proteomes" id="UP000886520">
    <property type="component" value="Chromosome 19"/>
</dbReference>
<keyword evidence="2" id="KW-1185">Reference proteome</keyword>
<sequence length="375" mass="42782">MASSSSTFRAGSFDVLYTNRMLPPHIIKHVKVFMLIYEVYNLREIIRRTSPSDQQEHEHWNYPILGRIVLKISDQETLLIFGKASKSGPPSHTSPTRKYACFSSLGRKCVKGRCVKGRHDIVMFRKSKPFHLAQHGEQAIRINLKKPIMTSRKSYACVPLGNEHSQKEVSYGRSPCINMGKVLAESSTLLELMTSSTVAEKELPTPAGFMVIYTWTVGSKPRSEIFKFRSQGYEIFCKKVHSCKPSGGCSCGSTGYKHDGSGLEHKKRQLLSIHNVGFSEQEIEETIRAGVWQWSSKKLCRHPTAPYHQVLHMIQKSTIWDMARFSTLEDIEIVSEHHLNNQVKSDIKIETSRKHKFFGIEWNVENILKLVVKMS</sequence>
<comment type="caution">
    <text evidence="1">The sequence shown here is derived from an EMBL/GenBank/DDBJ whole genome shotgun (WGS) entry which is preliminary data.</text>
</comment>
<evidence type="ECO:0000313" key="2">
    <source>
        <dbReference type="Proteomes" id="UP000886520"/>
    </source>
</evidence>
<dbReference type="EMBL" id="JABFUD020000019">
    <property type="protein sequence ID" value="KAI5064725.1"/>
    <property type="molecule type" value="Genomic_DNA"/>
</dbReference>
<evidence type="ECO:0000313" key="1">
    <source>
        <dbReference type="EMBL" id="KAI5064725.1"/>
    </source>
</evidence>
<accession>A0A9D4UBH9</accession>
<dbReference type="AlphaFoldDB" id="A0A9D4UBH9"/>